<evidence type="ECO:0000256" key="4">
    <source>
        <dbReference type="ARBA" id="ARBA00022860"/>
    </source>
</evidence>
<name>A0A814NB01_9BILA</name>
<comment type="subcellular location">
    <subcellularLocation>
        <location evidence="1">Cytoplasm</location>
    </subcellularLocation>
</comment>
<protein>
    <recommendedName>
        <fullName evidence="8">Spermatogenesis-associated protein 17</fullName>
    </recommendedName>
</protein>
<dbReference type="Proteomes" id="UP000663870">
    <property type="component" value="Unassembled WGS sequence"/>
</dbReference>
<dbReference type="InterPro" id="IPR000048">
    <property type="entry name" value="IQ_motif_EF-hand-BS"/>
</dbReference>
<dbReference type="PANTHER" id="PTHR22706:SF1">
    <property type="entry name" value="ASSEMBLY FACTOR FOR SPINDLE MICROTUBULES"/>
    <property type="match status" value="1"/>
</dbReference>
<evidence type="ECO:0000256" key="1">
    <source>
        <dbReference type="ARBA" id="ARBA00004496"/>
    </source>
</evidence>
<evidence type="ECO:0000256" key="2">
    <source>
        <dbReference type="ARBA" id="ARBA00022490"/>
    </source>
</evidence>
<dbReference type="GO" id="GO:0005516">
    <property type="term" value="F:calmodulin binding"/>
    <property type="evidence" value="ECO:0007669"/>
    <property type="project" value="UniProtKB-KW"/>
</dbReference>
<evidence type="ECO:0008006" key="8">
    <source>
        <dbReference type="Google" id="ProtNLM"/>
    </source>
</evidence>
<keyword evidence="5" id="KW-0175">Coiled coil</keyword>
<accession>A0A814NB01</accession>
<evidence type="ECO:0000313" key="7">
    <source>
        <dbReference type="Proteomes" id="UP000663870"/>
    </source>
</evidence>
<organism evidence="6 7">
    <name type="scientific">Rotaria sordida</name>
    <dbReference type="NCBI Taxonomy" id="392033"/>
    <lineage>
        <taxon>Eukaryota</taxon>
        <taxon>Metazoa</taxon>
        <taxon>Spiralia</taxon>
        <taxon>Gnathifera</taxon>
        <taxon>Rotifera</taxon>
        <taxon>Eurotatoria</taxon>
        <taxon>Bdelloidea</taxon>
        <taxon>Philodinida</taxon>
        <taxon>Philodinidae</taxon>
        <taxon>Rotaria</taxon>
    </lineage>
</organism>
<dbReference type="Pfam" id="PF00612">
    <property type="entry name" value="IQ"/>
    <property type="match status" value="3"/>
</dbReference>
<evidence type="ECO:0000256" key="3">
    <source>
        <dbReference type="ARBA" id="ARBA00022737"/>
    </source>
</evidence>
<dbReference type="AlphaFoldDB" id="A0A814NB01"/>
<dbReference type="SMART" id="SM00015">
    <property type="entry name" value="IQ"/>
    <property type="match status" value="3"/>
</dbReference>
<comment type="caution">
    <text evidence="6">The sequence shown here is derived from an EMBL/GenBank/DDBJ whole genome shotgun (WGS) entry which is preliminary data.</text>
</comment>
<keyword evidence="3" id="KW-0677">Repeat</keyword>
<dbReference type="InterPro" id="IPR051185">
    <property type="entry name" value="ASPM"/>
</dbReference>
<dbReference type="Gene3D" id="1.20.5.190">
    <property type="match status" value="1"/>
</dbReference>
<dbReference type="GO" id="GO:0005737">
    <property type="term" value="C:cytoplasm"/>
    <property type="evidence" value="ECO:0007669"/>
    <property type="project" value="UniProtKB-SubCell"/>
</dbReference>
<dbReference type="InterPro" id="IPR027417">
    <property type="entry name" value="P-loop_NTPase"/>
</dbReference>
<dbReference type="PANTHER" id="PTHR22706">
    <property type="entry name" value="ASSEMBLY FACTOR FOR SPINDLE MICROTUBULES"/>
    <property type="match status" value="1"/>
</dbReference>
<keyword evidence="4" id="KW-0112">Calmodulin-binding</keyword>
<dbReference type="SUPFAM" id="SSF52540">
    <property type="entry name" value="P-loop containing nucleoside triphosphate hydrolases"/>
    <property type="match status" value="1"/>
</dbReference>
<dbReference type="EMBL" id="CAJNOL010000495">
    <property type="protein sequence ID" value="CAF1090698.1"/>
    <property type="molecule type" value="Genomic_DNA"/>
</dbReference>
<dbReference type="GO" id="GO:0007051">
    <property type="term" value="P:spindle organization"/>
    <property type="evidence" value="ECO:0007669"/>
    <property type="project" value="TreeGrafter"/>
</dbReference>
<keyword evidence="2" id="KW-0963">Cytoplasm</keyword>
<dbReference type="GO" id="GO:0051295">
    <property type="term" value="P:establishment of meiotic spindle localization"/>
    <property type="evidence" value="ECO:0007669"/>
    <property type="project" value="TreeGrafter"/>
</dbReference>
<reference evidence="6" key="1">
    <citation type="submission" date="2021-02" db="EMBL/GenBank/DDBJ databases">
        <authorList>
            <person name="Nowell W R."/>
        </authorList>
    </citation>
    <scope>NUCLEOTIDE SEQUENCE</scope>
</reference>
<evidence type="ECO:0000313" key="6">
    <source>
        <dbReference type="EMBL" id="CAF1090698.1"/>
    </source>
</evidence>
<sequence length="356" mass="42884">MAAFLELRRNADQILVELEHLAKEAEYVREYENRASVIVQSAWRGYVARSHIKYLNRCATLIQTRWRIYKAQQLFRQKLKEHVLQLRLKYYDDNAVKIQKIWRGFYVRKYVLDFYSRKRYLTGLEQKNEQIRTQLREYREYLDQKQLEQQRQANIAKLEEEAKRTHYLVSTKVVPGIYNSKYLEAPKEMEIILRTTKFELPTTTTTMKPIKSKKDQDIATLTKILPPLKSKPQGPFRAPEDVRYQRYRPLKPSLRCETDYFATEKMREELKLQEWVDRIHDDTFKSGLCHDKSYPRMLIGEEPYIEPTKLQQVALRQPNKKQWATDKDFRTLVHGVPEFDKFEMTYVEPHYYYSSS</sequence>
<dbReference type="PROSITE" id="PS50096">
    <property type="entry name" value="IQ"/>
    <property type="match status" value="2"/>
</dbReference>
<evidence type="ECO:0000256" key="5">
    <source>
        <dbReference type="SAM" id="Coils"/>
    </source>
</evidence>
<feature type="coiled-coil region" evidence="5">
    <location>
        <begin position="121"/>
        <end position="164"/>
    </location>
</feature>
<proteinExistence type="predicted"/>
<gene>
    <name evidence="6" type="ORF">JXQ802_LOCUS18675</name>
</gene>
<dbReference type="GO" id="GO:0000278">
    <property type="term" value="P:mitotic cell cycle"/>
    <property type="evidence" value="ECO:0007669"/>
    <property type="project" value="TreeGrafter"/>
</dbReference>
<dbReference type="GO" id="GO:0000922">
    <property type="term" value="C:spindle pole"/>
    <property type="evidence" value="ECO:0007669"/>
    <property type="project" value="TreeGrafter"/>
</dbReference>
<keyword evidence="7" id="KW-1185">Reference proteome</keyword>